<comment type="caution">
    <text evidence="1">The sequence shown here is derived from an EMBL/GenBank/DDBJ whole genome shotgun (WGS) entry which is preliminary data.</text>
</comment>
<evidence type="ECO:0000313" key="1">
    <source>
        <dbReference type="EMBL" id="MDP9828584.1"/>
    </source>
</evidence>
<proteinExistence type="predicted"/>
<evidence type="ECO:0000313" key="2">
    <source>
        <dbReference type="Proteomes" id="UP001235712"/>
    </source>
</evidence>
<reference evidence="1 2" key="1">
    <citation type="submission" date="2023-07" db="EMBL/GenBank/DDBJ databases">
        <title>Sequencing the genomes of 1000 actinobacteria strains.</title>
        <authorList>
            <person name="Klenk H.-P."/>
        </authorList>
    </citation>
    <scope>NUCLEOTIDE SEQUENCE [LARGE SCALE GENOMIC DNA]</scope>
    <source>
        <strain evidence="1 2">DSM 44388</strain>
    </source>
</reference>
<dbReference type="RefSeq" id="WP_307245909.1">
    <property type="nucleotide sequence ID" value="NZ_JAUSQZ010000001.1"/>
</dbReference>
<dbReference type="EMBL" id="JAUSQZ010000001">
    <property type="protein sequence ID" value="MDP9828584.1"/>
    <property type="molecule type" value="Genomic_DNA"/>
</dbReference>
<dbReference type="Proteomes" id="UP001235712">
    <property type="component" value="Unassembled WGS sequence"/>
</dbReference>
<name>A0ABT9P837_9ACTN</name>
<keyword evidence="2" id="KW-1185">Reference proteome</keyword>
<organism evidence="1 2">
    <name type="scientific">Kineosporia succinea</name>
    <dbReference type="NCBI Taxonomy" id="84632"/>
    <lineage>
        <taxon>Bacteria</taxon>
        <taxon>Bacillati</taxon>
        <taxon>Actinomycetota</taxon>
        <taxon>Actinomycetes</taxon>
        <taxon>Kineosporiales</taxon>
        <taxon>Kineosporiaceae</taxon>
        <taxon>Kineosporia</taxon>
    </lineage>
</organism>
<gene>
    <name evidence="1" type="ORF">J2S57_004333</name>
</gene>
<sequence>MTERQDPTCSARGCRRPAVWALRWNNPKLHTPERRKIWVACDDHREHLEEFLSLRGFLKDTVSTQELG</sequence>
<accession>A0ABT9P837</accession>
<evidence type="ECO:0008006" key="3">
    <source>
        <dbReference type="Google" id="ProtNLM"/>
    </source>
</evidence>
<protein>
    <recommendedName>
        <fullName evidence="3">Acetone carboxylase</fullName>
    </recommendedName>
</protein>